<feature type="region of interest" description="Disordered" evidence="1">
    <location>
        <begin position="111"/>
        <end position="131"/>
    </location>
</feature>
<feature type="compositionally biased region" description="Polar residues" evidence="1">
    <location>
        <begin position="117"/>
        <end position="131"/>
    </location>
</feature>
<sequence length="131" mass="13540">MGERVGMRGIPPEQCVIEIHLARHVDGVEADTCRRPAERVVCGAGALPFDAIPDRAGIAGPALGPELGKLHRHPAFGGAHAMLTNGFGCVGRAHLVAAGVASGMRPVGQAKRAYPQQVPTPTPATGQRGQL</sequence>
<organism evidence="2">
    <name type="scientific">bioreactor metagenome</name>
    <dbReference type="NCBI Taxonomy" id="1076179"/>
    <lineage>
        <taxon>unclassified sequences</taxon>
        <taxon>metagenomes</taxon>
        <taxon>ecological metagenomes</taxon>
    </lineage>
</organism>
<comment type="caution">
    <text evidence="2">The sequence shown here is derived from an EMBL/GenBank/DDBJ whole genome shotgun (WGS) entry which is preliminary data.</text>
</comment>
<reference evidence="2" key="1">
    <citation type="submission" date="2019-08" db="EMBL/GenBank/DDBJ databases">
        <authorList>
            <person name="Kucharzyk K."/>
            <person name="Murdoch R.W."/>
            <person name="Higgins S."/>
            <person name="Loffler F."/>
        </authorList>
    </citation>
    <scope>NUCLEOTIDE SEQUENCE</scope>
</reference>
<proteinExistence type="predicted"/>
<name>A0A645AZM9_9ZZZZ</name>
<evidence type="ECO:0000313" key="2">
    <source>
        <dbReference type="EMBL" id="MPM56363.1"/>
    </source>
</evidence>
<accession>A0A645AZM9</accession>
<evidence type="ECO:0000256" key="1">
    <source>
        <dbReference type="SAM" id="MobiDB-lite"/>
    </source>
</evidence>
<dbReference type="EMBL" id="VSSQ01015721">
    <property type="protein sequence ID" value="MPM56363.1"/>
    <property type="molecule type" value="Genomic_DNA"/>
</dbReference>
<dbReference type="AlphaFoldDB" id="A0A645AZM9"/>
<gene>
    <name evidence="2" type="ORF">SDC9_103165</name>
</gene>
<protein>
    <submittedName>
        <fullName evidence="2">Uncharacterized protein</fullName>
    </submittedName>
</protein>